<feature type="transmembrane region" description="Helical" evidence="1">
    <location>
        <begin position="12"/>
        <end position="29"/>
    </location>
</feature>
<proteinExistence type="predicted"/>
<keyword evidence="1" id="KW-0472">Membrane</keyword>
<dbReference type="Pfam" id="PF09583">
    <property type="entry name" value="Phageshock_PspG"/>
    <property type="match status" value="1"/>
</dbReference>
<organism evidence="2 3">
    <name type="scientific">Pantoea ananatis (strain AJ13355)</name>
    <dbReference type="NCBI Taxonomy" id="932677"/>
    <lineage>
        <taxon>Bacteria</taxon>
        <taxon>Pseudomonadati</taxon>
        <taxon>Pseudomonadota</taxon>
        <taxon>Gammaproteobacteria</taxon>
        <taxon>Enterobacterales</taxon>
        <taxon>Erwiniaceae</taxon>
        <taxon>Pantoea</taxon>
    </lineage>
</organism>
<reference evidence="3" key="1">
    <citation type="journal article" date="2012" name="Appl. Microbiol. Biotechnol.">
        <title>The complete genome sequence of Pantoea ananatis AJ13355, an organism with great biotechnological potential.</title>
        <authorList>
            <person name="Hara Y."/>
            <person name="Kadotani N."/>
            <person name="Izui H."/>
            <person name="Katashkina J.I."/>
            <person name="Kuvaeva T.M."/>
            <person name="Andreeva I.G."/>
            <person name="Golubeva L.I."/>
            <person name="Malko D.B."/>
            <person name="Makeev V.J."/>
            <person name="Mashko S.V."/>
            <person name="Kozlov Y.I."/>
        </authorList>
    </citation>
    <scope>NUCLEOTIDE SEQUENCE [LARGE SCALE GENOMIC DNA]</scope>
    <source>
        <strain evidence="3">AJ13355</strain>
    </source>
</reference>
<name>A0A0H3L290_PANAA</name>
<dbReference type="KEGG" id="paj:PAJ_3422"/>
<sequence>MGWGYSVILFKIKKLTFGTFLVINNLLITRSTKMDILFVLGFFLMLLFTGVSLLGVIAALIVATVVMFIGGVFTLIVHVLPWLILAVAAVWLYRRFFTDEDTRRRNRLKRRFSRLERDGRY</sequence>
<evidence type="ECO:0000313" key="2">
    <source>
        <dbReference type="EMBL" id="BAK13502.1"/>
    </source>
</evidence>
<dbReference type="InterPro" id="IPR014318">
    <property type="entry name" value="Phageshock_PspG"/>
</dbReference>
<feature type="transmembrane region" description="Helical" evidence="1">
    <location>
        <begin position="36"/>
        <end position="69"/>
    </location>
</feature>
<dbReference type="eggNOG" id="ENOG50332RI">
    <property type="taxonomic scope" value="Bacteria"/>
</dbReference>
<keyword evidence="1" id="KW-0812">Transmembrane</keyword>
<dbReference type="NCBIfam" id="TIGR02975">
    <property type="entry name" value="phageshock_pspG"/>
    <property type="match status" value="1"/>
</dbReference>
<feature type="transmembrane region" description="Helical" evidence="1">
    <location>
        <begin position="75"/>
        <end position="97"/>
    </location>
</feature>
<gene>
    <name evidence="2" type="primary">yjbO</name>
    <name evidence="2" type="ordered locus">PAJ_3422</name>
</gene>
<evidence type="ECO:0000256" key="1">
    <source>
        <dbReference type="SAM" id="Phobius"/>
    </source>
</evidence>
<keyword evidence="1" id="KW-1133">Transmembrane helix</keyword>
<dbReference type="EMBL" id="AP012032">
    <property type="protein sequence ID" value="BAK13502.1"/>
    <property type="molecule type" value="Genomic_DNA"/>
</dbReference>
<evidence type="ECO:0000313" key="3">
    <source>
        <dbReference type="Proteomes" id="UP000006690"/>
    </source>
</evidence>
<dbReference type="Proteomes" id="UP000006690">
    <property type="component" value="Chromosome"/>
</dbReference>
<dbReference type="PATRIC" id="fig|932677.3.peg.3941"/>
<dbReference type="HOGENOM" id="CLU_165376_0_0_6"/>
<dbReference type="AlphaFoldDB" id="A0A0H3L290"/>
<accession>A0A0H3L290</accession>
<protein>
    <submittedName>
        <fullName evidence="2">Phage shock protein G YjbO</fullName>
    </submittedName>
</protein>